<protein>
    <submittedName>
        <fullName evidence="2">MBL fold metallo-hydrolase</fullName>
    </submittedName>
</protein>
<dbReference type="Gene3D" id="1.10.10.10">
    <property type="entry name" value="Winged helix-like DNA-binding domain superfamily/Winged helix DNA-binding domain"/>
    <property type="match status" value="1"/>
</dbReference>
<dbReference type="Proteomes" id="UP000536835">
    <property type="component" value="Unassembled WGS sequence"/>
</dbReference>
<dbReference type="Gene3D" id="3.60.15.10">
    <property type="entry name" value="Ribonuclease Z/Hydroxyacylglutathione hydrolase-like"/>
    <property type="match status" value="1"/>
</dbReference>
<feature type="domain" description="Metallo-beta-lactamase" evidence="1">
    <location>
        <begin position="37"/>
        <end position="209"/>
    </location>
</feature>
<dbReference type="SMART" id="SM00849">
    <property type="entry name" value="Lactamase_B"/>
    <property type="match status" value="1"/>
</dbReference>
<dbReference type="SUPFAM" id="SSF56281">
    <property type="entry name" value="Metallo-hydrolase/oxidoreductase"/>
    <property type="match status" value="1"/>
</dbReference>
<dbReference type="CDD" id="cd16278">
    <property type="entry name" value="metallo-hydrolase-like_MBL-fold"/>
    <property type="match status" value="1"/>
</dbReference>
<organism evidence="2 3">
    <name type="scientific">Parvularcula mediterranea</name>
    <dbReference type="NCBI Taxonomy" id="2732508"/>
    <lineage>
        <taxon>Bacteria</taxon>
        <taxon>Pseudomonadati</taxon>
        <taxon>Pseudomonadota</taxon>
        <taxon>Alphaproteobacteria</taxon>
        <taxon>Parvularculales</taxon>
        <taxon>Parvularculaceae</taxon>
        <taxon>Parvularcula</taxon>
    </lineage>
</organism>
<dbReference type="InterPro" id="IPR041516">
    <property type="entry name" value="LACTB2_WH"/>
</dbReference>
<dbReference type="InterPro" id="IPR036388">
    <property type="entry name" value="WH-like_DNA-bd_sf"/>
</dbReference>
<dbReference type="GO" id="GO:0016787">
    <property type="term" value="F:hydrolase activity"/>
    <property type="evidence" value="ECO:0007669"/>
    <property type="project" value="UniProtKB-KW"/>
</dbReference>
<dbReference type="InterPro" id="IPR036866">
    <property type="entry name" value="RibonucZ/Hydroxyglut_hydro"/>
</dbReference>
<proteinExistence type="predicted"/>
<dbReference type="Pfam" id="PF00753">
    <property type="entry name" value="Lactamase_B"/>
    <property type="match status" value="1"/>
</dbReference>
<name>A0A7Y3RN04_9PROT</name>
<dbReference type="AlphaFoldDB" id="A0A7Y3RN04"/>
<accession>A0A7Y3RN04</accession>
<comment type="caution">
    <text evidence="2">The sequence shown here is derived from an EMBL/GenBank/DDBJ whole genome shotgun (WGS) entry which is preliminary data.</text>
</comment>
<keyword evidence="2" id="KW-0378">Hydrolase</keyword>
<dbReference type="PANTHER" id="PTHR23131">
    <property type="entry name" value="ENDORIBONUCLEASE LACTB2"/>
    <property type="match status" value="1"/>
</dbReference>
<dbReference type="Pfam" id="PF17778">
    <property type="entry name" value="WHD_BLACT"/>
    <property type="match status" value="1"/>
</dbReference>
<reference evidence="2 3" key="1">
    <citation type="submission" date="2020-05" db="EMBL/GenBank/DDBJ databases">
        <title>Parvularcula mediterraneae sp. nov., isolated from polypropylene straw from shallow seawater of the seashore of Laganas in Zakynthos island, Greece.</title>
        <authorList>
            <person name="Szabo I."/>
            <person name="Al-Omari J."/>
            <person name="Rado J."/>
            <person name="Szerdahelyi G.S."/>
        </authorList>
    </citation>
    <scope>NUCLEOTIDE SEQUENCE [LARGE SCALE GENOMIC DNA]</scope>
    <source>
        <strain evidence="2 3">ZS-1/3</strain>
    </source>
</reference>
<keyword evidence="3" id="KW-1185">Reference proteome</keyword>
<dbReference type="InterPro" id="IPR001279">
    <property type="entry name" value="Metallo-B-lactamas"/>
</dbReference>
<dbReference type="RefSeq" id="WP_173200031.1">
    <property type="nucleotide sequence ID" value="NZ_JABFCX010000003.1"/>
</dbReference>
<evidence type="ECO:0000313" key="2">
    <source>
        <dbReference type="EMBL" id="NNU17014.1"/>
    </source>
</evidence>
<dbReference type="PANTHER" id="PTHR23131:SF0">
    <property type="entry name" value="ENDORIBONUCLEASE LACTB2"/>
    <property type="match status" value="1"/>
</dbReference>
<evidence type="ECO:0000313" key="3">
    <source>
        <dbReference type="Proteomes" id="UP000536835"/>
    </source>
</evidence>
<gene>
    <name evidence="2" type="ORF">HK107_11850</name>
</gene>
<dbReference type="InterPro" id="IPR050662">
    <property type="entry name" value="Sec-metab_biosynth-thioest"/>
</dbReference>
<evidence type="ECO:0000259" key="1">
    <source>
        <dbReference type="SMART" id="SM00849"/>
    </source>
</evidence>
<dbReference type="EMBL" id="JABFCX010000003">
    <property type="protein sequence ID" value="NNU17014.1"/>
    <property type="molecule type" value="Genomic_DNA"/>
</dbReference>
<sequence length="303" mass="33050">MSIPYVKDIAFEYGRVDQISPLIRRVIARNPGSFTYTGTGVYIIGRGEVAVIDPGPELEEHFDAIKAILDGETITHVLVTHSHMDHSPLAAPLAEYAGCKTHAKGPAVPTDSGVRLEAGDDLRFRPDVTIGDGWTCSGPGWTIEAIETPGHTSNHVCYALREENAIFSGDHIMGWSTSVVSPPDGNMTAYIDSLRKVQKRGFATIYPTHGAPISEDTDGFIEAYIQHRLRRERAILSAIEAGDEKIVDIVRTVYTDVDPSLYPAACHSVLGHMIDLHQRGLVLTDTKEAEIGSAYRMAETVNA</sequence>